<keyword evidence="2" id="KW-0479">Metal-binding</keyword>
<dbReference type="GO" id="GO:0071038">
    <property type="term" value="P:TRAMP-dependent tRNA surveillance pathway"/>
    <property type="evidence" value="ECO:0007669"/>
    <property type="project" value="TreeGrafter"/>
</dbReference>
<dbReference type="GO" id="GO:0008270">
    <property type="term" value="F:zinc ion binding"/>
    <property type="evidence" value="ECO:0007669"/>
    <property type="project" value="UniProtKB-KW"/>
</dbReference>
<dbReference type="InterPro" id="IPR051644">
    <property type="entry name" value="TRAMP_AT-DNA-binding"/>
</dbReference>
<evidence type="ECO:0000256" key="4">
    <source>
        <dbReference type="ARBA" id="ARBA00022771"/>
    </source>
</evidence>
<keyword evidence="4 7" id="KW-0863">Zinc-finger</keyword>
<evidence type="ECO:0000313" key="11">
    <source>
        <dbReference type="Proteomes" id="UP000030752"/>
    </source>
</evidence>
<dbReference type="OrthoDB" id="7608935at2759"/>
<feature type="compositionally biased region" description="Low complexity" evidence="8">
    <location>
        <begin position="451"/>
        <end position="465"/>
    </location>
</feature>
<dbReference type="GO" id="GO:0071036">
    <property type="term" value="P:nuclear polyadenylation-dependent snoRNA catabolic process"/>
    <property type="evidence" value="ECO:0007669"/>
    <property type="project" value="TreeGrafter"/>
</dbReference>
<dbReference type="SMART" id="SM00343">
    <property type="entry name" value="ZnF_C2HC"/>
    <property type="match status" value="5"/>
</dbReference>
<evidence type="ECO:0000256" key="3">
    <source>
        <dbReference type="ARBA" id="ARBA00022737"/>
    </source>
</evidence>
<dbReference type="STRING" id="1220924.W2RLD6"/>
<feature type="region of interest" description="Disordered" evidence="8">
    <location>
        <begin position="335"/>
        <end position="514"/>
    </location>
</feature>
<dbReference type="Proteomes" id="UP000030752">
    <property type="component" value="Unassembled WGS sequence"/>
</dbReference>
<feature type="compositionally biased region" description="Basic and acidic residues" evidence="8">
    <location>
        <begin position="434"/>
        <end position="443"/>
    </location>
</feature>
<organism evidence="10 11">
    <name type="scientific">Cyphellophora europaea (strain CBS 101466)</name>
    <name type="common">Phialophora europaea</name>
    <dbReference type="NCBI Taxonomy" id="1220924"/>
    <lineage>
        <taxon>Eukaryota</taxon>
        <taxon>Fungi</taxon>
        <taxon>Dikarya</taxon>
        <taxon>Ascomycota</taxon>
        <taxon>Pezizomycotina</taxon>
        <taxon>Eurotiomycetes</taxon>
        <taxon>Chaetothyriomycetidae</taxon>
        <taxon>Chaetothyriales</taxon>
        <taxon>Cyphellophoraceae</taxon>
        <taxon>Cyphellophora</taxon>
    </lineage>
</organism>
<keyword evidence="11" id="KW-1185">Reference proteome</keyword>
<keyword evidence="5" id="KW-0862">Zinc</keyword>
<evidence type="ECO:0000259" key="9">
    <source>
        <dbReference type="PROSITE" id="PS50158"/>
    </source>
</evidence>
<evidence type="ECO:0000256" key="1">
    <source>
        <dbReference type="ARBA" id="ARBA00004123"/>
    </source>
</evidence>
<dbReference type="eggNOG" id="KOG4400">
    <property type="taxonomic scope" value="Eukaryota"/>
</dbReference>
<dbReference type="InParanoid" id="W2RLD6"/>
<evidence type="ECO:0000256" key="6">
    <source>
        <dbReference type="ARBA" id="ARBA00023242"/>
    </source>
</evidence>
<feature type="compositionally biased region" description="Basic and acidic residues" evidence="8">
    <location>
        <begin position="357"/>
        <end position="378"/>
    </location>
</feature>
<dbReference type="PANTHER" id="PTHR46543:SF1">
    <property type="entry name" value="ZINC FINGER CCHC DOMAIN-CONTAINING PROTEIN 7"/>
    <property type="match status" value="1"/>
</dbReference>
<dbReference type="GO" id="GO:0071035">
    <property type="term" value="P:nuclear polyadenylation-dependent rRNA catabolic process"/>
    <property type="evidence" value="ECO:0007669"/>
    <property type="project" value="TreeGrafter"/>
</dbReference>
<dbReference type="HOGENOM" id="CLU_023185_0_0_1"/>
<evidence type="ECO:0000256" key="7">
    <source>
        <dbReference type="PROSITE-ProRule" id="PRU00047"/>
    </source>
</evidence>
<dbReference type="GO" id="GO:0003723">
    <property type="term" value="F:RNA binding"/>
    <property type="evidence" value="ECO:0007669"/>
    <property type="project" value="TreeGrafter"/>
</dbReference>
<protein>
    <recommendedName>
        <fullName evidence="9">CCHC-type domain-containing protein</fullName>
    </recommendedName>
</protein>
<dbReference type="InterPro" id="IPR036875">
    <property type="entry name" value="Znf_CCHC_sf"/>
</dbReference>
<evidence type="ECO:0000256" key="8">
    <source>
        <dbReference type="SAM" id="MobiDB-lite"/>
    </source>
</evidence>
<dbReference type="EMBL" id="KB822724">
    <property type="protein sequence ID" value="ETN37306.1"/>
    <property type="molecule type" value="Genomic_DNA"/>
</dbReference>
<feature type="compositionally biased region" description="Polar residues" evidence="8">
    <location>
        <begin position="99"/>
        <end position="108"/>
    </location>
</feature>
<evidence type="ECO:0000256" key="2">
    <source>
        <dbReference type="ARBA" id="ARBA00022723"/>
    </source>
</evidence>
<keyword evidence="3" id="KW-0677">Repeat</keyword>
<accession>W2RLD6</accession>
<dbReference type="InterPro" id="IPR001878">
    <property type="entry name" value="Znf_CCHC"/>
</dbReference>
<feature type="compositionally biased region" description="Basic and acidic residues" evidence="8">
    <location>
        <begin position="402"/>
        <end position="419"/>
    </location>
</feature>
<dbReference type="GO" id="GO:0031499">
    <property type="term" value="C:TRAMP complex"/>
    <property type="evidence" value="ECO:0007669"/>
    <property type="project" value="TreeGrafter"/>
</dbReference>
<feature type="domain" description="CCHC-type" evidence="9">
    <location>
        <begin position="144"/>
        <end position="159"/>
    </location>
</feature>
<feature type="compositionally biased region" description="Basic residues" evidence="8">
    <location>
        <begin position="503"/>
        <end position="514"/>
    </location>
</feature>
<dbReference type="AlphaFoldDB" id="W2RLD6"/>
<keyword evidence="6" id="KW-0539">Nucleus</keyword>
<dbReference type="PROSITE" id="PS50158">
    <property type="entry name" value="ZF_CCHC"/>
    <property type="match status" value="1"/>
</dbReference>
<reference evidence="10 11" key="1">
    <citation type="submission" date="2013-03" db="EMBL/GenBank/DDBJ databases">
        <title>The Genome Sequence of Phialophora europaea CBS 101466.</title>
        <authorList>
            <consortium name="The Broad Institute Genomics Platform"/>
            <person name="Cuomo C."/>
            <person name="de Hoog S."/>
            <person name="Gorbushina A."/>
            <person name="Walker B."/>
            <person name="Young S.K."/>
            <person name="Zeng Q."/>
            <person name="Gargeya S."/>
            <person name="Fitzgerald M."/>
            <person name="Haas B."/>
            <person name="Abouelleil A."/>
            <person name="Allen A.W."/>
            <person name="Alvarado L."/>
            <person name="Arachchi H.M."/>
            <person name="Berlin A.M."/>
            <person name="Chapman S.B."/>
            <person name="Gainer-Dewar J."/>
            <person name="Goldberg J."/>
            <person name="Griggs A."/>
            <person name="Gujja S."/>
            <person name="Hansen M."/>
            <person name="Howarth C."/>
            <person name="Imamovic A."/>
            <person name="Ireland A."/>
            <person name="Larimer J."/>
            <person name="McCowan C."/>
            <person name="Murphy C."/>
            <person name="Pearson M."/>
            <person name="Poon T.W."/>
            <person name="Priest M."/>
            <person name="Roberts A."/>
            <person name="Saif S."/>
            <person name="Shea T."/>
            <person name="Sisk P."/>
            <person name="Sykes S."/>
            <person name="Wortman J."/>
            <person name="Nusbaum C."/>
            <person name="Birren B."/>
        </authorList>
    </citation>
    <scope>NUCLEOTIDE SEQUENCE [LARGE SCALE GENOMIC DNA]</scope>
    <source>
        <strain evidence="10 11">CBS 101466</strain>
    </source>
</reference>
<name>W2RLD6_CYPE1</name>
<evidence type="ECO:0000313" key="10">
    <source>
        <dbReference type="EMBL" id="ETN37306.1"/>
    </source>
</evidence>
<dbReference type="RefSeq" id="XP_008720838.1">
    <property type="nucleotide sequence ID" value="XM_008722616.1"/>
</dbReference>
<evidence type="ECO:0000256" key="5">
    <source>
        <dbReference type="ARBA" id="ARBA00022833"/>
    </source>
</evidence>
<gene>
    <name evidence="10" type="ORF">HMPREF1541_08297</name>
</gene>
<feature type="compositionally biased region" description="Basic and acidic residues" evidence="8">
    <location>
        <begin position="28"/>
        <end position="38"/>
    </location>
</feature>
<dbReference type="VEuPathDB" id="FungiDB:HMPREF1541_08297"/>
<dbReference type="GO" id="GO:0071039">
    <property type="term" value="P:nuclear polyadenylation-dependent CUT catabolic process"/>
    <property type="evidence" value="ECO:0007669"/>
    <property type="project" value="TreeGrafter"/>
</dbReference>
<dbReference type="GO" id="GO:0071031">
    <property type="term" value="P:nuclear mRNA surveillance of mRNA 3'-end processing"/>
    <property type="evidence" value="ECO:0007669"/>
    <property type="project" value="TreeGrafter"/>
</dbReference>
<dbReference type="Gene3D" id="4.10.60.10">
    <property type="entry name" value="Zinc finger, CCHC-type"/>
    <property type="match status" value="2"/>
</dbReference>
<proteinExistence type="predicted"/>
<dbReference type="GeneID" id="19975636"/>
<comment type="subcellular location">
    <subcellularLocation>
        <location evidence="1">Nucleus</location>
    </subcellularLocation>
</comment>
<dbReference type="PANTHER" id="PTHR46543">
    <property type="entry name" value="ZINC FINGER CCHC DOMAIN-CONTAINING PROTEIN 7"/>
    <property type="match status" value="1"/>
</dbReference>
<feature type="region of interest" description="Disordered" evidence="8">
    <location>
        <begin position="1"/>
        <end position="108"/>
    </location>
</feature>
<sequence length="514" mass="56229">MDVKLGKNRLATGFSAPRPLPSAQTALDDVRPGGHDEAESTANDEPIEISSSDESMVESEDGGMIVNIDKDVRDDEQLDDSDSRDEGEVSSHQGDMHVSSPTQDATSTRLKLEDLNGEQLELQIKYALFNLDRSQIDLNRAVSCLFCLKQGHMAAECPENQCRKCNQEPSHPTRRCPTMARCSKCREPGHNRDGCQSGLRVTTVPCDLCGGLAHTEEACPQRFFPSTSLKLAEGGPVRLWISCCICASKGHLVGDCPDADRSAASRWSLKSLASGEYINMNLETGAKSREIEAENRNMRPAGLQIKGRAGIHHASRSDKMAISDEEDEFFRAPVRRGNASKAAPQMRFGGAANRTNEASRHERYNAFDDRDSQGRGRGDWYGTDSFGRRRSRSPRASGGDQWRPDNRHPNSPRRFDGHPQIRPRSPPRGTKSIDSYRPDERPPTKGGPGASNSRSQSSRNPSFDSVALPTRKGSNPNLPAKPSVSEPVLSQAKKQKSSGPSGGKKKGKKGNTKP</sequence>
<dbReference type="SUPFAM" id="SSF57756">
    <property type="entry name" value="Retrovirus zinc finger-like domains"/>
    <property type="match status" value="2"/>
</dbReference>
<dbReference type="GO" id="GO:0071037">
    <property type="term" value="P:nuclear polyadenylation-dependent snRNA catabolic process"/>
    <property type="evidence" value="ECO:0007669"/>
    <property type="project" value="TreeGrafter"/>
</dbReference>